<sequence length="525" mass="60825">MKSIRVPMRSRQSSHRKNIIRFFFFFTALFVYFWTSRNDRSGSALPYDRETDVETIGVVGDTLFPKSAMYEEDSAYWGFTGGIDSLLEGVVLQKHWGPVMRLSHEGSLDEWKVTNISCARLTSLGVEPHDMKNRYMRHRAVKDFTGCDMLSVPFNPRQDQRCINFLTNTSNWKELVPIAQTKDQRTIKFSIVFNPIWVADGFFIEQPLETIIKVPQRPFPLEAVGEVATFHADRLLLTYRVPPTGWACLPISMIEDSVAKYKDVVETNEEFFRMSGVNNYNEWVKKDLFDYVREKHYLERSVNGDECIGVSVQLKIADVGHFLSSVMRIPYEPHNDSWHAFFDLNNIAGERVIDFIRKRNYAGVLHLATLSMFDYFVGNMDRSPNKNNFVVGGTHIGSNENDIFMLHPNHPTFVYLDHGMTFYYRRPSRNPLTKSYGAFKRNKPGTFCLFHGPLLRRIRELVQFTGGPMNETVFAWRMQRRLPSHVYSTIGPEGLLRSSTRGKEILAMADRCLENEHIRPYVLFP</sequence>
<dbReference type="VEuPathDB" id="TriTrypDB:BCY84_13345"/>
<dbReference type="VEuPathDB" id="TriTrypDB:ECC02_004621"/>
<organism evidence="2 3">
    <name type="scientific">Trypanosoma cruzi</name>
    <dbReference type="NCBI Taxonomy" id="5693"/>
    <lineage>
        <taxon>Eukaryota</taxon>
        <taxon>Discoba</taxon>
        <taxon>Euglenozoa</taxon>
        <taxon>Kinetoplastea</taxon>
        <taxon>Metakinetoplastina</taxon>
        <taxon>Trypanosomatida</taxon>
        <taxon>Trypanosomatidae</taxon>
        <taxon>Trypanosoma</taxon>
        <taxon>Schizotrypanum</taxon>
    </lineage>
</organism>
<name>A0A2V2VTB3_TRYCR</name>
<dbReference type="VEuPathDB" id="TriTrypDB:TCSYLVIO_002384"/>
<dbReference type="AlphaFoldDB" id="A0A2V2VTB3"/>
<dbReference type="VEuPathDB" id="TriTrypDB:TcCLB.508207.140"/>
<dbReference type="EMBL" id="PRFA01000008">
    <property type="protein sequence ID" value="PWU99677.1"/>
    <property type="molecule type" value="Genomic_DNA"/>
</dbReference>
<dbReference type="VEuPathDB" id="TriTrypDB:TCDM_01375"/>
<dbReference type="VEuPathDB" id="TriTrypDB:TcBrA4_0107300"/>
<proteinExistence type="predicted"/>
<dbReference type="VEuPathDB" id="TriTrypDB:C4B63_8g550"/>
<feature type="transmembrane region" description="Helical" evidence="1">
    <location>
        <begin position="18"/>
        <end position="35"/>
    </location>
</feature>
<dbReference type="VEuPathDB" id="TriTrypDB:C3747_4g765"/>
<dbReference type="VEuPathDB" id="TriTrypDB:TcG_03895"/>
<reference evidence="2 3" key="1">
    <citation type="journal article" date="2018" name="Microb. Genom.">
        <title>Expanding an expanded genome: long-read sequencing of Trypanosoma cruzi.</title>
        <authorList>
            <person name="Berna L."/>
            <person name="Rodriguez M."/>
            <person name="Chiribao M.L."/>
            <person name="Parodi-Talice A."/>
            <person name="Pita S."/>
            <person name="Rijo G."/>
            <person name="Alvarez-Valin F."/>
            <person name="Robello C."/>
        </authorList>
    </citation>
    <scope>NUCLEOTIDE SEQUENCE [LARGE SCALE GENOMIC DNA]</scope>
    <source>
        <strain evidence="2 3">Dm28c</strain>
    </source>
</reference>
<protein>
    <submittedName>
        <fullName evidence="2">Uncharacterized protein</fullName>
    </submittedName>
</protein>
<dbReference type="VEuPathDB" id="TriTrypDB:TcYC6_0079060"/>
<keyword evidence="1" id="KW-0472">Membrane</keyword>
<dbReference type="VEuPathDB" id="TriTrypDB:TcCLB.507519.70"/>
<keyword evidence="1" id="KW-1133">Transmembrane helix</keyword>
<gene>
    <name evidence="2" type="ORF">C4B63_8g550</name>
</gene>
<evidence type="ECO:0000256" key="1">
    <source>
        <dbReference type="SAM" id="Phobius"/>
    </source>
</evidence>
<keyword evidence="1" id="KW-0812">Transmembrane</keyword>
<dbReference type="VEuPathDB" id="TriTrypDB:Tc_MARK_1102"/>
<accession>A0A2V2VTB3</accession>
<evidence type="ECO:0000313" key="3">
    <source>
        <dbReference type="Proteomes" id="UP000246121"/>
    </source>
</evidence>
<dbReference type="VEuPathDB" id="TriTrypDB:TcCL_NonESM00762"/>
<comment type="caution">
    <text evidence="2">The sequence shown here is derived from an EMBL/GenBank/DDBJ whole genome shotgun (WGS) entry which is preliminary data.</text>
</comment>
<evidence type="ECO:0000313" key="2">
    <source>
        <dbReference type="EMBL" id="PWU99677.1"/>
    </source>
</evidence>
<dbReference type="Proteomes" id="UP000246121">
    <property type="component" value="Unassembled WGS sequence"/>
</dbReference>